<dbReference type="InterPro" id="IPR012944">
    <property type="entry name" value="SusD_RagB_dom"/>
</dbReference>
<dbReference type="Proteomes" id="UP001207440">
    <property type="component" value="Unassembled WGS sequence"/>
</dbReference>
<dbReference type="SUPFAM" id="SSF48452">
    <property type="entry name" value="TPR-like"/>
    <property type="match status" value="1"/>
</dbReference>
<dbReference type="InterPro" id="IPR011990">
    <property type="entry name" value="TPR-like_helical_dom_sf"/>
</dbReference>
<keyword evidence="5" id="KW-0998">Cell outer membrane</keyword>
<feature type="domain" description="RagB/SusD" evidence="6">
    <location>
        <begin position="355"/>
        <end position="487"/>
    </location>
</feature>
<dbReference type="Pfam" id="PF07980">
    <property type="entry name" value="SusD_RagB"/>
    <property type="match status" value="1"/>
</dbReference>
<evidence type="ECO:0000313" key="9">
    <source>
        <dbReference type="Proteomes" id="UP001207440"/>
    </source>
</evidence>
<evidence type="ECO:0000256" key="3">
    <source>
        <dbReference type="ARBA" id="ARBA00022729"/>
    </source>
</evidence>
<evidence type="ECO:0000259" key="6">
    <source>
        <dbReference type="Pfam" id="PF07980"/>
    </source>
</evidence>
<comment type="similarity">
    <text evidence="2">Belongs to the SusD family.</text>
</comment>
<sequence>MKRFLIYTSLLGVFLTAESCRDSYLETVPTSDISAESITQTADNMMLSINGMHRSMYTSQGNQSQSGQSGIMIMTDALGDDLVFPSVGNGWYVSAVRWVSIQDENSADVAYPWRFYYKLIRNANVLINGGDNASGSETTRNNALGQAYAFRAFCHFQLVQLYAKRYDGTPNPNGIPLRLEPNDDPLARSSVEEVYKQINADLDKSIELLNGISRVHKSHFNVEVVRGIKARVALVLGNYKEAAEQAKLARQGFTLMSNSTYKAGFNSLDNPEWIWGSSIKEDQTAYFANFGAYMSRNFSSTNIRQNPKAMNKLLYSKFPSTDVRTQVVDPTGKHLSLSLPSNFAKYPYTSQKFLAVGTGDSRMDVPYMRAAEMYLIEAEALARLGKEPESKVVFTEFSKNRNPAYVATTATGEAYINEILDSRRIELWGEGFRFLDLKRLNQPLNRTGSNHNSVVVNNVFEVSAGDSRWTFLIPRRELNANPLIKQN</sequence>
<comment type="subcellular location">
    <subcellularLocation>
        <location evidence="1">Cell outer membrane</location>
    </subcellularLocation>
</comment>
<keyword evidence="4" id="KW-0472">Membrane</keyword>
<dbReference type="GO" id="GO:0009279">
    <property type="term" value="C:cell outer membrane"/>
    <property type="evidence" value="ECO:0007669"/>
    <property type="project" value="UniProtKB-SubCell"/>
</dbReference>
<organism evidence="8 9">
    <name type="scientific">Riemerella anatipestifer</name>
    <name type="common">Moraxella anatipestifer</name>
    <dbReference type="NCBI Taxonomy" id="34085"/>
    <lineage>
        <taxon>Bacteria</taxon>
        <taxon>Pseudomonadati</taxon>
        <taxon>Bacteroidota</taxon>
        <taxon>Flavobacteriia</taxon>
        <taxon>Flavobacteriales</taxon>
        <taxon>Weeksellaceae</taxon>
        <taxon>Riemerella</taxon>
    </lineage>
</organism>
<keyword evidence="3" id="KW-0732">Signal</keyword>
<evidence type="ECO:0000256" key="5">
    <source>
        <dbReference type="ARBA" id="ARBA00023237"/>
    </source>
</evidence>
<proteinExistence type="inferred from homology"/>
<dbReference type="RefSeq" id="WP_014937798.1">
    <property type="nucleotide sequence ID" value="NZ_CP029760.1"/>
</dbReference>
<gene>
    <name evidence="8" type="ORF">OKE68_09725</name>
</gene>
<dbReference type="AlphaFoldDB" id="A0AAP3EUM1"/>
<name>A0AAP3EUM1_RIEAN</name>
<accession>A0AAP3EUM1</accession>
<evidence type="ECO:0000313" key="8">
    <source>
        <dbReference type="EMBL" id="MCW0524592.1"/>
    </source>
</evidence>
<dbReference type="EMBL" id="JAOZYT010000078">
    <property type="protein sequence ID" value="MCW0524592.1"/>
    <property type="molecule type" value="Genomic_DNA"/>
</dbReference>
<feature type="domain" description="SusD-like N-terminal" evidence="7">
    <location>
        <begin position="91"/>
        <end position="234"/>
    </location>
</feature>
<dbReference type="Pfam" id="PF14322">
    <property type="entry name" value="SusD-like_3"/>
    <property type="match status" value="1"/>
</dbReference>
<dbReference type="InterPro" id="IPR033985">
    <property type="entry name" value="SusD-like_N"/>
</dbReference>
<comment type="caution">
    <text evidence="8">The sequence shown here is derived from an EMBL/GenBank/DDBJ whole genome shotgun (WGS) entry which is preliminary data.</text>
</comment>
<evidence type="ECO:0000256" key="2">
    <source>
        <dbReference type="ARBA" id="ARBA00006275"/>
    </source>
</evidence>
<protein>
    <submittedName>
        <fullName evidence="8">RagB/SusD family nutrient uptake outer membrane protein</fullName>
    </submittedName>
</protein>
<dbReference type="CDD" id="cd08977">
    <property type="entry name" value="SusD"/>
    <property type="match status" value="1"/>
</dbReference>
<evidence type="ECO:0000256" key="4">
    <source>
        <dbReference type="ARBA" id="ARBA00023136"/>
    </source>
</evidence>
<evidence type="ECO:0000256" key="1">
    <source>
        <dbReference type="ARBA" id="ARBA00004442"/>
    </source>
</evidence>
<evidence type="ECO:0000259" key="7">
    <source>
        <dbReference type="Pfam" id="PF14322"/>
    </source>
</evidence>
<reference evidence="8" key="1">
    <citation type="submission" date="2022-10" db="EMBL/GenBank/DDBJ databases">
        <title>Sifting through the core-genome to identify putative cross-protective antigens against Riemerella anatipestifer.</title>
        <authorList>
            <person name="Zheng X."/>
            <person name="Zhang W."/>
        </authorList>
    </citation>
    <scope>NUCLEOTIDE SEQUENCE</scope>
    <source>
        <strain evidence="8">ZWRA178</strain>
    </source>
</reference>
<dbReference type="Gene3D" id="1.25.40.390">
    <property type="match status" value="1"/>
</dbReference>